<feature type="domain" description="RrmJ-type SAM-dependent 2'-O-MTase" evidence="3">
    <location>
        <begin position="159"/>
        <end position="370"/>
    </location>
</feature>
<organism evidence="4 5">
    <name type="scientific">Nicrophorus vespilloides</name>
    <name type="common">Boreal carrion beetle</name>
    <dbReference type="NCBI Taxonomy" id="110193"/>
    <lineage>
        <taxon>Eukaryota</taxon>
        <taxon>Metazoa</taxon>
        <taxon>Ecdysozoa</taxon>
        <taxon>Arthropoda</taxon>
        <taxon>Hexapoda</taxon>
        <taxon>Insecta</taxon>
        <taxon>Pterygota</taxon>
        <taxon>Neoptera</taxon>
        <taxon>Endopterygota</taxon>
        <taxon>Coleoptera</taxon>
        <taxon>Polyphaga</taxon>
        <taxon>Staphyliniformia</taxon>
        <taxon>Silphidae</taxon>
        <taxon>Nicrophorinae</taxon>
        <taxon>Nicrophorus</taxon>
    </lineage>
</organism>
<dbReference type="SMART" id="SM00443">
    <property type="entry name" value="G_patch"/>
    <property type="match status" value="1"/>
</dbReference>
<dbReference type="PANTHER" id="PTHR16121">
    <property type="entry name" value="CAP-SPECIFIC MRNA (NUCLEOSIDE-2'-O-)-METHYLTRANSFERASE 1-RELATED"/>
    <property type="match status" value="1"/>
</dbReference>
<keyword evidence="4" id="KW-1185">Reference proteome</keyword>
<comment type="function">
    <text evidence="1">S-adenosyl-L-methionine-dependent methyltransferase that mediates RNA cap1 2'-O-ribose methylation to the 5'-cap structure of RNAs. Methylates the ribose of the first nucleotide of a m(7)GpppG-capped mRNA to produce m(7)GpppNmp (cap1).</text>
</comment>
<dbReference type="InterPro" id="IPR050851">
    <property type="entry name" value="mRNA_Cap_2O-Ribose_MeTrfase"/>
</dbReference>
<comment type="subcellular location">
    <subcellularLocation>
        <location evidence="1">Nucleus</location>
    </subcellularLocation>
</comment>
<dbReference type="Gene3D" id="3.30.470.30">
    <property type="entry name" value="DNA ligase/mRNA capping enzyme"/>
    <property type="match status" value="1"/>
</dbReference>
<keyword evidence="1" id="KW-0506">mRNA capping</keyword>
<dbReference type="GeneID" id="108561637"/>
<dbReference type="InterPro" id="IPR029063">
    <property type="entry name" value="SAM-dependent_MTases_sf"/>
</dbReference>
<dbReference type="PROSITE" id="PS50174">
    <property type="entry name" value="G_PATCH"/>
    <property type="match status" value="1"/>
</dbReference>
<name>A0ABM1MKQ3_NICVS</name>
<keyword evidence="1" id="KW-0489">Methyltransferase</keyword>
<comment type="catalytic activity">
    <reaction evidence="1">
        <text>a 5'-end (N(7)-methyl 5'-triphosphoguanosine)-ribonucleoside in mRNA + S-adenosyl-L-methionine = a 5'-end (N(7)-methyl 5'-triphosphoguanosine)-(2'-O-methyl-ribonucleoside) in mRNA + S-adenosyl-L-homocysteine + H(+)</text>
        <dbReference type="Rhea" id="RHEA:67020"/>
        <dbReference type="Rhea" id="RHEA-COMP:17167"/>
        <dbReference type="Rhea" id="RHEA-COMP:17168"/>
        <dbReference type="ChEBI" id="CHEBI:15378"/>
        <dbReference type="ChEBI" id="CHEBI:57856"/>
        <dbReference type="ChEBI" id="CHEBI:59789"/>
        <dbReference type="ChEBI" id="CHEBI:156461"/>
        <dbReference type="ChEBI" id="CHEBI:167609"/>
        <dbReference type="EC" id="2.1.1.57"/>
    </reaction>
</comment>
<dbReference type="InterPro" id="IPR002877">
    <property type="entry name" value="RNA_MeTrfase_FtsJ_dom"/>
</dbReference>
<evidence type="ECO:0000313" key="4">
    <source>
        <dbReference type="Proteomes" id="UP000695000"/>
    </source>
</evidence>
<keyword evidence="1" id="KW-0808">Transferase</keyword>
<dbReference type="PANTHER" id="PTHR16121:SF0">
    <property type="entry name" value="CAP-SPECIFIC MRNA (NUCLEOSIDE-2'-O-)-METHYLTRANSFERASE 1"/>
    <property type="match status" value="1"/>
</dbReference>
<evidence type="ECO:0000256" key="1">
    <source>
        <dbReference type="RuleBase" id="RU368012"/>
    </source>
</evidence>
<dbReference type="EC" id="2.1.1.57" evidence="1"/>
<protein>
    <recommendedName>
        <fullName evidence="1">Cap-specific mRNA (nucleoside-2'-O-)-methyltransferase 1</fullName>
        <ecNumber evidence="1">2.1.1.57</ecNumber>
    </recommendedName>
    <alternativeName>
        <fullName evidence="1">Cap1 2'O-ribose methyltransferase 1</fullName>
    </alternativeName>
</protein>
<dbReference type="Gene3D" id="3.40.50.12760">
    <property type="match status" value="1"/>
</dbReference>
<evidence type="ECO:0000313" key="5">
    <source>
        <dbReference type="RefSeq" id="XP_017775153.1"/>
    </source>
</evidence>
<dbReference type="InterPro" id="IPR025816">
    <property type="entry name" value="RrmJ-type_MeTrfase"/>
</dbReference>
<dbReference type="RefSeq" id="XP_017775153.1">
    <property type="nucleotide sequence ID" value="XM_017919664.1"/>
</dbReference>
<evidence type="ECO:0000259" key="3">
    <source>
        <dbReference type="PROSITE" id="PS51613"/>
    </source>
</evidence>
<dbReference type="InterPro" id="IPR000467">
    <property type="entry name" value="G_patch_dom"/>
</dbReference>
<evidence type="ECO:0000259" key="2">
    <source>
        <dbReference type="PROSITE" id="PS50174"/>
    </source>
</evidence>
<dbReference type="SUPFAM" id="SSF53335">
    <property type="entry name" value="S-adenosyl-L-methionine-dependent methyltransferases"/>
    <property type="match status" value="1"/>
</dbReference>
<dbReference type="Proteomes" id="UP000695000">
    <property type="component" value="Unplaced"/>
</dbReference>
<reference evidence="5" key="1">
    <citation type="submission" date="2025-08" db="UniProtKB">
        <authorList>
            <consortium name="RefSeq"/>
        </authorList>
    </citation>
    <scope>IDENTIFICATION</scope>
    <source>
        <tissue evidence="5">Whole Larva</tissue>
    </source>
</reference>
<dbReference type="PROSITE" id="PS51613">
    <property type="entry name" value="SAM_MT_RRMJ"/>
    <property type="match status" value="1"/>
</dbReference>
<feature type="domain" description="G-patch" evidence="2">
    <location>
        <begin position="18"/>
        <end position="64"/>
    </location>
</feature>
<proteinExistence type="predicted"/>
<gene>
    <name evidence="5" type="primary">LOC108561637</name>
</gene>
<dbReference type="Pfam" id="PF01585">
    <property type="entry name" value="G-patch"/>
    <property type="match status" value="1"/>
</dbReference>
<accession>A0ABM1MKQ3</accession>
<keyword evidence="1" id="KW-0507">mRNA processing</keyword>
<dbReference type="Pfam" id="PF01728">
    <property type="entry name" value="FtsJ"/>
    <property type="match status" value="1"/>
</dbReference>
<keyword evidence="1" id="KW-0539">Nucleus</keyword>
<keyword evidence="1" id="KW-0949">S-adenosyl-L-methionine</keyword>
<sequence length="719" mass="82676">MEDSEEMDTGDSEQNIPVMGKAMEMMKRMGYKEGCGLGKLEQGMLNPIDCPRQISKRGLGMPRHIVEKWTSFDEGIELDEEIQWLINNESSDFNLKERGNWLQKDLPKTTIINETKFSEPELLINLLNAKKDVFQTFNNLELCKARSRANPFETLKAAFFMNRAALKMANIDAATDFMFSGVDKNPHHMSNGPHYFADVCAGPGGFSEYILWRKNWCFKGFGFTLKGEHDFKLFNSTCCSVSTFRSYYGKANDGNVCNPENIKDFALNVMHDTENKGVHFMMADGGFSVEGNEELQEVLSKQIYACQCLVALEIVRPHGHFVTKLFDTFTEFSVGLIFLMYQCFEKIAIFKPSTSRPANSERYLICSNLKESSIVRDVRNYLRLIVHEMWTLSESKVSNVDLVSLVPFEVIAKYEHFKTYIIDRNNKLGKKQVANLIKLAEFCKNQNLFDERQDDLRTVCLKKWNLPDKIRSPKELITKEDLLIITLIKTEFLHVKSEDISNDEQLAKLCANKSDWTYCPLYSARSSRKCGIFVATADRKIVKLHNHVWLKIKNLKLIKGTILFGEVVMEKCLDKGTAREEVKSLHVIDAIRLGDTIIVDLPFKERLQMITAFCKAMNFETCPTNVRLRPKVFDCLGNISNNPLIHFNEEDQKYQSVLPTVGIGNLEEKYNVHSMLFLKTDDRQQFHTTYVLRARLFIDSLELEDDEISVKYETLIHGL</sequence>